<evidence type="ECO:0000313" key="3">
    <source>
        <dbReference type="EMBL" id="EJW73439.1"/>
    </source>
</evidence>
<feature type="domain" description="Fibronectin type-III" evidence="2">
    <location>
        <begin position="159"/>
        <end position="278"/>
    </location>
</feature>
<name>J9EDF0_WUCBA</name>
<dbReference type="InterPro" id="IPR050713">
    <property type="entry name" value="RTP_Phos/Ushers"/>
</dbReference>
<dbReference type="FunFam" id="2.60.40.10:FF:000028">
    <property type="entry name" value="Neuronal cell adhesion molecule"/>
    <property type="match status" value="1"/>
</dbReference>
<dbReference type="Pfam" id="PF00041">
    <property type="entry name" value="fn3"/>
    <property type="match status" value="1"/>
</dbReference>
<dbReference type="Proteomes" id="UP000004810">
    <property type="component" value="Unassembled WGS sequence"/>
</dbReference>
<dbReference type="PRINTS" id="PR00014">
    <property type="entry name" value="FNTYPEIII"/>
</dbReference>
<dbReference type="Gene3D" id="2.60.40.10">
    <property type="entry name" value="Immunoglobulins"/>
    <property type="match status" value="3"/>
</dbReference>
<dbReference type="InterPro" id="IPR003961">
    <property type="entry name" value="FN3_dom"/>
</dbReference>
<dbReference type="AlphaFoldDB" id="J9EDF0"/>
<organism evidence="3 4">
    <name type="scientific">Wuchereria bancrofti</name>
    <dbReference type="NCBI Taxonomy" id="6293"/>
    <lineage>
        <taxon>Eukaryota</taxon>
        <taxon>Metazoa</taxon>
        <taxon>Ecdysozoa</taxon>
        <taxon>Nematoda</taxon>
        <taxon>Chromadorea</taxon>
        <taxon>Rhabditida</taxon>
        <taxon>Spirurina</taxon>
        <taxon>Spiruromorpha</taxon>
        <taxon>Filarioidea</taxon>
        <taxon>Onchocercidae</taxon>
        <taxon>Wuchereria</taxon>
    </lineage>
</organism>
<dbReference type="EMBL" id="ADBV01014056">
    <property type="protein sequence ID" value="EJW73439.1"/>
    <property type="molecule type" value="Genomic_DNA"/>
</dbReference>
<evidence type="ECO:0000256" key="1">
    <source>
        <dbReference type="ARBA" id="ARBA00022737"/>
    </source>
</evidence>
<dbReference type="SUPFAM" id="SSF49265">
    <property type="entry name" value="Fibronectin type III"/>
    <property type="match status" value="2"/>
</dbReference>
<dbReference type="PROSITE" id="PS50853">
    <property type="entry name" value="FN3"/>
    <property type="match status" value="3"/>
</dbReference>
<reference evidence="4" key="1">
    <citation type="submission" date="2012-08" db="EMBL/GenBank/DDBJ databases">
        <title>The Genome Sequence of Wuchereria bancrofti.</title>
        <authorList>
            <person name="Nutman T.B."/>
            <person name="Fink D.L."/>
            <person name="Russ C."/>
            <person name="Young S."/>
            <person name="Zeng Q."/>
            <person name="Koehrsen M."/>
            <person name="Alvarado L."/>
            <person name="Berlin A."/>
            <person name="Chapman S.B."/>
            <person name="Chen Z."/>
            <person name="Freedman E."/>
            <person name="Gellesch M."/>
            <person name="Goldberg J."/>
            <person name="Griggs A."/>
            <person name="Gujja S."/>
            <person name="Heilman E.R."/>
            <person name="Heiman D."/>
            <person name="Hepburn T."/>
            <person name="Howarth C."/>
            <person name="Jen D."/>
            <person name="Larson L."/>
            <person name="Lewis B."/>
            <person name="Mehta T."/>
            <person name="Park D."/>
            <person name="Pearson M."/>
            <person name="Roberts A."/>
            <person name="Saif S."/>
            <person name="Shea T."/>
            <person name="Shenoy N."/>
            <person name="Sisk P."/>
            <person name="Stolte C."/>
            <person name="Sykes S."/>
            <person name="Walk T."/>
            <person name="White J."/>
            <person name="Yandava C."/>
            <person name="Haas B."/>
            <person name="Henn M.R."/>
            <person name="Nusbaum C."/>
            <person name="Birren B."/>
        </authorList>
    </citation>
    <scope>NUCLEOTIDE SEQUENCE [LARGE SCALE GENOMIC DNA]</scope>
    <source>
        <strain evidence="4">NA</strain>
    </source>
</reference>
<dbReference type="InterPro" id="IPR013783">
    <property type="entry name" value="Ig-like_fold"/>
</dbReference>
<evidence type="ECO:0000259" key="2">
    <source>
        <dbReference type="PROSITE" id="PS50853"/>
    </source>
</evidence>
<sequence length="324" mass="35709">MCDQVTERPITVTSDKPSFTLQGLLPHSKYRISVAARTNIAGKPVSQEVQTHEATPSGAPVYIRITNVLPTEVAVVWQAPACLQTNGEITEYEFEATPLERPDYETDSTVRQVVRGTRTKITGLSPYTKYLVRIRAFTRKGPGPWSEPVQFQTAAAPEIPAPPMVRILSTGTDNADLIWQEPYPSSGLIDKYKCKYAVAGTKQYQERQFPSYNPCGKEVLLMQQLSPLSPTPSGAKLHCGRIDGLQPEKQYTFMVSAGDRSGTWSPWSEPQVGHISEGPVQVISLNKLGGGANSVFITWNVRPTDAARVVGYRIHVTPVLQHDC</sequence>
<comment type="caution">
    <text evidence="3">The sequence shown here is derived from an EMBL/GenBank/DDBJ whole genome shotgun (WGS) entry which is preliminary data.</text>
</comment>
<dbReference type="SMART" id="SM00060">
    <property type="entry name" value="FN3"/>
    <property type="match status" value="2"/>
</dbReference>
<dbReference type="PANTHER" id="PTHR46957">
    <property type="entry name" value="CYTOKINE RECEPTOR"/>
    <property type="match status" value="1"/>
</dbReference>
<evidence type="ECO:0000313" key="4">
    <source>
        <dbReference type="Proteomes" id="UP000004810"/>
    </source>
</evidence>
<protein>
    <recommendedName>
        <fullName evidence="2">Fibronectin type-III domain-containing protein</fullName>
    </recommendedName>
</protein>
<dbReference type="CDD" id="cd00063">
    <property type="entry name" value="FN3"/>
    <property type="match status" value="2"/>
</dbReference>
<feature type="domain" description="Fibronectin type-III" evidence="2">
    <location>
        <begin position="1"/>
        <end position="58"/>
    </location>
</feature>
<proteinExistence type="predicted"/>
<dbReference type="GO" id="GO:0016020">
    <property type="term" value="C:membrane"/>
    <property type="evidence" value="ECO:0007669"/>
    <property type="project" value="UniProtKB-SubCell"/>
</dbReference>
<dbReference type="PANTHER" id="PTHR46957:SF3">
    <property type="entry name" value="CYTOKINE RECEPTOR"/>
    <property type="match status" value="1"/>
</dbReference>
<keyword evidence="1" id="KW-0677">Repeat</keyword>
<feature type="domain" description="Fibronectin type-III" evidence="2">
    <location>
        <begin position="59"/>
        <end position="156"/>
    </location>
</feature>
<accession>J9EDF0</accession>
<dbReference type="InterPro" id="IPR036116">
    <property type="entry name" value="FN3_sf"/>
</dbReference>
<gene>
    <name evidence="3" type="ORF">WUBG_15650</name>
</gene>